<organism evidence="1">
    <name type="scientific">Hemiselmis andersenii</name>
    <name type="common">Cryptophyte alga</name>
    <dbReference type="NCBI Taxonomy" id="464988"/>
    <lineage>
        <taxon>Eukaryota</taxon>
        <taxon>Cryptophyceae</taxon>
        <taxon>Cryptomonadales</taxon>
        <taxon>Hemiselmidaceae</taxon>
        <taxon>Hemiselmis</taxon>
    </lineage>
</organism>
<reference evidence="1" key="1">
    <citation type="submission" date="2021-01" db="EMBL/GenBank/DDBJ databases">
        <authorList>
            <person name="Corre E."/>
            <person name="Pelletier E."/>
            <person name="Niang G."/>
            <person name="Scheremetjew M."/>
            <person name="Finn R."/>
            <person name="Kale V."/>
            <person name="Holt S."/>
            <person name="Cochrane G."/>
            <person name="Meng A."/>
            <person name="Brown T."/>
            <person name="Cohen L."/>
        </authorList>
    </citation>
    <scope>NUCLEOTIDE SEQUENCE</scope>
    <source>
        <strain evidence="1">CCMP644</strain>
    </source>
</reference>
<accession>A0A7S1MYZ4</accession>
<name>A0A7S1MYZ4_HEMAN</name>
<dbReference type="InterPro" id="IPR043822">
    <property type="entry name" value="EsV_1_7_cys"/>
</dbReference>
<dbReference type="AlphaFoldDB" id="A0A7S1MYZ4"/>
<dbReference type="SMART" id="SM01425">
    <property type="entry name" value="EsV_1_7"/>
    <property type="match status" value="1"/>
</dbReference>
<dbReference type="Pfam" id="PF19114">
    <property type="entry name" value="EsV_1_7_cys"/>
    <property type="match status" value="1"/>
</dbReference>
<evidence type="ECO:0000313" key="1">
    <source>
        <dbReference type="EMBL" id="CAD8986164.1"/>
    </source>
</evidence>
<gene>
    <name evidence="1" type="ORF">HAND00432_LOCUS37177</name>
</gene>
<proteinExistence type="predicted"/>
<sequence length="169" mass="18770">MEARAENDMNALEWADWRNRTETAKLLRKAMGFTGADEEDEEGAVAAADAAAVGQYAMMLAASKKGRRVVVRSGKRKGLVLYTDAAGKIMKASQDTGYAIGRPSNAGVCHLKNKQCRYPGCTLTAYWGDSFDMIRRFCREHRREDDIDVKEKGQPVPDWGGSLPLPWQL</sequence>
<dbReference type="EMBL" id="HBFX01061626">
    <property type="protein sequence ID" value="CAD8986164.1"/>
    <property type="molecule type" value="Transcribed_RNA"/>
</dbReference>
<protein>
    <submittedName>
        <fullName evidence="1">Uncharacterized protein</fullName>
    </submittedName>
</protein>